<dbReference type="Proteomes" id="UP000700334">
    <property type="component" value="Unassembled WGS sequence"/>
</dbReference>
<comment type="function">
    <text evidence="1">Component of the ribosome.</text>
</comment>
<dbReference type="AlphaFoldDB" id="A0A8J6AB37"/>
<dbReference type="EMBL" id="JAGFMF010012069">
    <property type="protein sequence ID" value="KAG8508099.1"/>
    <property type="molecule type" value="Genomic_DNA"/>
</dbReference>
<comment type="similarity">
    <text evidence="1">Belongs to the eukaryotic ribosomal protein eL8 family.</text>
</comment>
<sequence>MLKRKAKGKKVTPGPTMVKKQEANGVVNALFEKRPKNFGISQSMQPQRDLTCFVKWPLFIRPRWLRAVLYKLLSVPSAMNQLTQALDCQTASYSAAWAGPQMQTRDQAREVAETVGPG</sequence>
<gene>
    <name evidence="2" type="ORF">J0S82_001601</name>
</gene>
<dbReference type="InterPro" id="IPR001921">
    <property type="entry name" value="Ribosomal_eL8_euk"/>
</dbReference>
<dbReference type="GO" id="GO:0003723">
    <property type="term" value="F:RNA binding"/>
    <property type="evidence" value="ECO:0007669"/>
    <property type="project" value="UniProtKB-UniRule"/>
</dbReference>
<name>A0A8J6AB37_GALPY</name>
<dbReference type="PRINTS" id="PR00882">
    <property type="entry name" value="RIBOSOMALL7A"/>
</dbReference>
<dbReference type="GO" id="GO:0022625">
    <property type="term" value="C:cytosolic large ribosomal subunit"/>
    <property type="evidence" value="ECO:0007669"/>
    <property type="project" value="UniProtKB-UniRule"/>
</dbReference>
<keyword evidence="1 2" id="KW-0689">Ribosomal protein</keyword>
<keyword evidence="1" id="KW-0687">Ribonucleoprotein</keyword>
<dbReference type="OrthoDB" id="9632009at2759"/>
<proteinExistence type="inferred from homology"/>
<evidence type="ECO:0000256" key="1">
    <source>
        <dbReference type="RuleBase" id="RU367042"/>
    </source>
</evidence>
<accession>A0A8J6AB37</accession>
<reference evidence="2" key="1">
    <citation type="journal article" date="2021" name="Evol. Appl.">
        <title>The genome of the Pyrenean desman and the effects of bottlenecks and inbreeding on the genomic landscape of an endangered species.</title>
        <authorList>
            <person name="Escoda L."/>
            <person name="Castresana J."/>
        </authorList>
    </citation>
    <scope>NUCLEOTIDE SEQUENCE</scope>
    <source>
        <strain evidence="2">IBE-C5619</strain>
    </source>
</reference>
<protein>
    <recommendedName>
        <fullName evidence="1">60S ribosomal protein L7a</fullName>
    </recommendedName>
</protein>
<keyword evidence="3" id="KW-1185">Reference proteome</keyword>
<organism evidence="2 3">
    <name type="scientific">Galemys pyrenaicus</name>
    <name type="common">Iberian desman</name>
    <name type="synonym">Pyrenean desman</name>
    <dbReference type="NCBI Taxonomy" id="202257"/>
    <lineage>
        <taxon>Eukaryota</taxon>
        <taxon>Metazoa</taxon>
        <taxon>Chordata</taxon>
        <taxon>Craniata</taxon>
        <taxon>Vertebrata</taxon>
        <taxon>Euteleostomi</taxon>
        <taxon>Mammalia</taxon>
        <taxon>Eutheria</taxon>
        <taxon>Laurasiatheria</taxon>
        <taxon>Eulipotyphla</taxon>
        <taxon>Talpidae</taxon>
        <taxon>Galemys</taxon>
    </lineage>
</organism>
<evidence type="ECO:0000313" key="2">
    <source>
        <dbReference type="EMBL" id="KAG8508099.1"/>
    </source>
</evidence>
<evidence type="ECO:0000313" key="3">
    <source>
        <dbReference type="Proteomes" id="UP000700334"/>
    </source>
</evidence>
<comment type="caution">
    <text evidence="2">The sequence shown here is derived from an EMBL/GenBank/DDBJ whole genome shotgun (WGS) entry which is preliminary data.</text>
</comment>